<proteinExistence type="predicted"/>
<keyword evidence="1" id="KW-1133">Transmembrane helix</keyword>
<accession>A0A0N9WZM0</accession>
<protein>
    <submittedName>
        <fullName evidence="2">Uncharacterized protein</fullName>
    </submittedName>
</protein>
<sequence>MDAIGQRRKLVVAKSMQKLSPLVPYALKPQDLENNSQSRQISSRLTRVMCKQPRQTLSYSLVARHLIAYSNNRAPGSAFAILLIIFLSLNLNIARAQTIPEPAPSKEVLAQATANTSEIIKLITSTAQENTEKSIRDISKLELEIRVQTEKIRHLEKEVISLKKPEDTSAATLVLAAVSVIITVLGVLIAILSILGYSNIKKEAKKDARTTAKATVELITKIELPAATERNIIKLIEENRFDKLIQNAVENVVYRGIYMPDDIADEERER</sequence>
<evidence type="ECO:0000256" key="1">
    <source>
        <dbReference type="SAM" id="Phobius"/>
    </source>
</evidence>
<dbReference type="Proteomes" id="UP000059425">
    <property type="component" value="Chromosome"/>
</dbReference>
<dbReference type="AlphaFoldDB" id="A0A0N9WZM0"/>
<dbReference type="RefSeq" id="WP_060740456.1">
    <property type="nucleotide sequence ID" value="NZ_CP012831.1"/>
</dbReference>
<reference evidence="2 3" key="2">
    <citation type="journal article" date="2018" name="Nature">
        <title>Mutant phenotypes for thousands of bacterial genes of unknown function.</title>
        <authorList>
            <person name="Price M.N."/>
            <person name="Wetmore K.M."/>
            <person name="Waters R.J."/>
            <person name="Callaghan M."/>
            <person name="Ray J."/>
            <person name="Liu H."/>
            <person name="Kuehl J.V."/>
            <person name="Melnyk R.A."/>
            <person name="Lamson J.S."/>
            <person name="Suh Y."/>
            <person name="Carlson H.K."/>
            <person name="Esquivel Z."/>
            <person name="Sadeeshkumar H."/>
            <person name="Chakraborty R."/>
            <person name="Zane G.M."/>
            <person name="Rubin B.E."/>
            <person name="Wall J.D."/>
            <person name="Visel A."/>
            <person name="Bristow J."/>
            <person name="Blow M.J."/>
            <person name="Arkin A.P."/>
            <person name="Deutschbauer A.M."/>
        </authorList>
    </citation>
    <scope>NUCLEOTIDE SEQUENCE [LARGE SCALE GENOMIC DNA]</scope>
    <source>
        <strain evidence="2 3">FW300-N2C3</strain>
    </source>
</reference>
<keyword evidence="1" id="KW-0472">Membrane</keyword>
<evidence type="ECO:0000313" key="3">
    <source>
        <dbReference type="Proteomes" id="UP000059425"/>
    </source>
</evidence>
<dbReference type="EMBL" id="CP012831">
    <property type="protein sequence ID" value="ALI08104.1"/>
    <property type="molecule type" value="Genomic_DNA"/>
</dbReference>
<feature type="transmembrane region" description="Helical" evidence="1">
    <location>
        <begin position="74"/>
        <end position="94"/>
    </location>
</feature>
<feature type="transmembrane region" description="Helical" evidence="1">
    <location>
        <begin position="173"/>
        <end position="197"/>
    </location>
</feature>
<keyword evidence="1" id="KW-0812">Transmembrane</keyword>
<evidence type="ECO:0000313" key="2">
    <source>
        <dbReference type="EMBL" id="ALI08104.1"/>
    </source>
</evidence>
<gene>
    <name evidence="2" type="ORF">AO356_15175</name>
</gene>
<dbReference type="OrthoDB" id="10009265at2"/>
<organism evidence="2 3">
    <name type="scientific">Pseudomonas fluorescens</name>
    <dbReference type="NCBI Taxonomy" id="294"/>
    <lineage>
        <taxon>Bacteria</taxon>
        <taxon>Pseudomonadati</taxon>
        <taxon>Pseudomonadota</taxon>
        <taxon>Gammaproteobacteria</taxon>
        <taxon>Pseudomonadales</taxon>
        <taxon>Pseudomonadaceae</taxon>
        <taxon>Pseudomonas</taxon>
    </lineage>
</organism>
<name>A0A0N9WZM0_PSEFL</name>
<reference evidence="3" key="1">
    <citation type="submission" date="2015-09" db="EMBL/GenBank/DDBJ databases">
        <title>Whole genome sequence of Pseudomonas fluorescens FW300-N2C3.</title>
        <authorList>
            <person name="Ray J."/>
            <person name="Melnyk R."/>
            <person name="Deutschbauer A."/>
        </authorList>
    </citation>
    <scope>NUCLEOTIDE SEQUENCE [LARGE SCALE GENOMIC DNA]</scope>
    <source>
        <strain evidence="3">FW300-N2C3</strain>
    </source>
</reference>